<dbReference type="AlphaFoldDB" id="R0E7G6"/>
<name>R0E7G6_CAUVI</name>
<dbReference type="SUPFAM" id="SSF55729">
    <property type="entry name" value="Acyl-CoA N-acyltransferases (Nat)"/>
    <property type="match status" value="1"/>
</dbReference>
<dbReference type="RefSeq" id="WP_004620726.1">
    <property type="nucleotide sequence ID" value="NZ_APMP01000017.1"/>
</dbReference>
<dbReference type="PROSITE" id="PS51186">
    <property type="entry name" value="GNAT"/>
    <property type="match status" value="1"/>
</dbReference>
<accession>R0E7G6</accession>
<dbReference type="PANTHER" id="PTHR43792:SF1">
    <property type="entry name" value="N-ACETYLTRANSFERASE DOMAIN-CONTAINING PROTEIN"/>
    <property type="match status" value="1"/>
</dbReference>
<dbReference type="GO" id="GO:0016747">
    <property type="term" value="F:acyltransferase activity, transferring groups other than amino-acyl groups"/>
    <property type="evidence" value="ECO:0007669"/>
    <property type="project" value="InterPro"/>
</dbReference>
<dbReference type="InterPro" id="IPR051531">
    <property type="entry name" value="N-acetyltransferase"/>
</dbReference>
<evidence type="ECO:0000313" key="2">
    <source>
        <dbReference type="EMBL" id="ENZ81448.1"/>
    </source>
</evidence>
<feature type="domain" description="N-acetyltransferase" evidence="1">
    <location>
        <begin position="10"/>
        <end position="168"/>
    </location>
</feature>
<organism evidence="2 3">
    <name type="scientific">Caulobacter vibrioides OR37</name>
    <dbReference type="NCBI Taxonomy" id="1292034"/>
    <lineage>
        <taxon>Bacteria</taxon>
        <taxon>Pseudomonadati</taxon>
        <taxon>Pseudomonadota</taxon>
        <taxon>Alphaproteobacteria</taxon>
        <taxon>Caulobacterales</taxon>
        <taxon>Caulobacteraceae</taxon>
        <taxon>Caulobacter</taxon>
    </lineage>
</organism>
<reference evidence="2 3" key="1">
    <citation type="journal article" date="2013" name="Genome Announc.">
        <title>Draft Genome Sequence for Caulobacter sp. Strain OR37, a Bacterium Tolerant to Heavy Metals.</title>
        <authorList>
            <person name="Utturkar S.M."/>
            <person name="Bollmann A."/>
            <person name="Brzoska R.M."/>
            <person name="Klingeman D.M."/>
            <person name="Epstein S.E."/>
            <person name="Palumbo A.V."/>
            <person name="Brown S.D."/>
        </authorList>
    </citation>
    <scope>NUCLEOTIDE SEQUENCE [LARGE SCALE GENOMIC DNA]</scope>
    <source>
        <strain evidence="2 3">OR37</strain>
    </source>
</reference>
<dbReference type="Gene3D" id="3.40.630.30">
    <property type="match status" value="1"/>
</dbReference>
<evidence type="ECO:0000313" key="3">
    <source>
        <dbReference type="Proteomes" id="UP000013063"/>
    </source>
</evidence>
<dbReference type="PATRIC" id="fig|1292034.3.peg.2689"/>
<comment type="caution">
    <text evidence="2">The sequence shown here is derived from an EMBL/GenBank/DDBJ whole genome shotgun (WGS) entry which is preliminary data.</text>
</comment>
<keyword evidence="2" id="KW-0808">Transferase</keyword>
<dbReference type="PANTHER" id="PTHR43792">
    <property type="entry name" value="GNAT FAMILY, PUTATIVE (AFU_ORTHOLOGUE AFUA_3G00765)-RELATED-RELATED"/>
    <property type="match status" value="1"/>
</dbReference>
<protein>
    <submittedName>
        <fullName evidence="2">Acetyltransferase, ribosomal protein N-acetylase</fullName>
    </submittedName>
</protein>
<evidence type="ECO:0000259" key="1">
    <source>
        <dbReference type="PROSITE" id="PS51186"/>
    </source>
</evidence>
<dbReference type="STRING" id="1292034.OR37_02714"/>
<sequence length="169" mass="18582">MTIELRTARLRLRPPVEGDLDGWAAFDADPQAMRFFGGPKSRDIAWDGLALAAGMWALRGCGLFSVFEAESGRWVGRVGPWVPEGPERAEVGWAILPVFWGRGYATEAAAAAVDWTFAHLGWTEARHRIDPGNSASIAVAQRIGSRWMRTETSPDGQAVEIYGQLRRDA</sequence>
<dbReference type="Proteomes" id="UP000013063">
    <property type="component" value="Unassembled WGS sequence"/>
</dbReference>
<keyword evidence="2" id="KW-0687">Ribonucleoprotein</keyword>
<dbReference type="eggNOG" id="COG1670">
    <property type="taxonomic scope" value="Bacteria"/>
</dbReference>
<keyword evidence="3" id="KW-1185">Reference proteome</keyword>
<dbReference type="InterPro" id="IPR016181">
    <property type="entry name" value="Acyl_CoA_acyltransferase"/>
</dbReference>
<gene>
    <name evidence="2" type="ORF">OR37_02714</name>
</gene>
<dbReference type="InterPro" id="IPR000182">
    <property type="entry name" value="GNAT_dom"/>
</dbReference>
<proteinExistence type="predicted"/>
<keyword evidence="2" id="KW-0689">Ribosomal protein</keyword>
<dbReference type="OrthoDB" id="6293260at2"/>
<dbReference type="GO" id="GO:0005840">
    <property type="term" value="C:ribosome"/>
    <property type="evidence" value="ECO:0007669"/>
    <property type="project" value="UniProtKB-KW"/>
</dbReference>
<dbReference type="Pfam" id="PF13302">
    <property type="entry name" value="Acetyltransf_3"/>
    <property type="match status" value="1"/>
</dbReference>
<dbReference type="EMBL" id="APMP01000017">
    <property type="protein sequence ID" value="ENZ81448.1"/>
    <property type="molecule type" value="Genomic_DNA"/>
</dbReference>